<organism evidence="11 12">
    <name type="scientific">Desulfatitalea alkaliphila</name>
    <dbReference type="NCBI Taxonomy" id="2929485"/>
    <lineage>
        <taxon>Bacteria</taxon>
        <taxon>Pseudomonadati</taxon>
        <taxon>Thermodesulfobacteriota</taxon>
        <taxon>Desulfobacteria</taxon>
        <taxon>Desulfobacterales</taxon>
        <taxon>Desulfosarcinaceae</taxon>
        <taxon>Desulfatitalea</taxon>
    </lineage>
</organism>
<keyword evidence="2 9" id="KW-0813">Transport</keyword>
<evidence type="ECO:0000313" key="11">
    <source>
        <dbReference type="EMBL" id="MCJ8503121.1"/>
    </source>
</evidence>
<dbReference type="InterPro" id="IPR038379">
    <property type="entry name" value="SecE_sf"/>
</dbReference>
<evidence type="ECO:0000256" key="6">
    <source>
        <dbReference type="ARBA" id="ARBA00022989"/>
    </source>
</evidence>
<feature type="region of interest" description="Disordered" evidence="10">
    <location>
        <begin position="1"/>
        <end position="57"/>
    </location>
</feature>
<accession>A0AA41R7L6</accession>
<evidence type="ECO:0000313" key="12">
    <source>
        <dbReference type="Proteomes" id="UP001165427"/>
    </source>
</evidence>
<comment type="similarity">
    <text evidence="9">Belongs to the SecE/SEC61-gamma family.</text>
</comment>
<feature type="transmembrane region" description="Helical" evidence="9">
    <location>
        <begin position="92"/>
        <end position="120"/>
    </location>
</feature>
<dbReference type="EMBL" id="JALJRB010000046">
    <property type="protein sequence ID" value="MCJ8503121.1"/>
    <property type="molecule type" value="Genomic_DNA"/>
</dbReference>
<comment type="caution">
    <text evidence="11">The sequence shown here is derived from an EMBL/GenBank/DDBJ whole genome shotgun (WGS) entry which is preliminary data.</text>
</comment>
<evidence type="ECO:0000256" key="4">
    <source>
        <dbReference type="ARBA" id="ARBA00022692"/>
    </source>
</evidence>
<evidence type="ECO:0000256" key="3">
    <source>
        <dbReference type="ARBA" id="ARBA00022475"/>
    </source>
</evidence>
<dbReference type="GO" id="GO:0043952">
    <property type="term" value="P:protein transport by the Sec complex"/>
    <property type="evidence" value="ECO:0007669"/>
    <property type="project" value="UniProtKB-UniRule"/>
</dbReference>
<dbReference type="NCBIfam" id="TIGR00964">
    <property type="entry name" value="secE_bact"/>
    <property type="match status" value="1"/>
</dbReference>
<feature type="compositionally biased region" description="Basic and acidic residues" evidence="10">
    <location>
        <begin position="7"/>
        <end position="23"/>
    </location>
</feature>
<keyword evidence="4 9" id="KW-0812">Transmembrane</keyword>
<dbReference type="InterPro" id="IPR005807">
    <property type="entry name" value="SecE_bac"/>
</dbReference>
<evidence type="ECO:0000256" key="9">
    <source>
        <dbReference type="HAMAP-Rule" id="MF_00422"/>
    </source>
</evidence>
<dbReference type="PANTHER" id="PTHR33910:SF1">
    <property type="entry name" value="PROTEIN TRANSLOCASE SUBUNIT SECE"/>
    <property type="match status" value="1"/>
</dbReference>
<protein>
    <recommendedName>
        <fullName evidence="9">Protein translocase subunit SecE</fullName>
    </recommendedName>
</protein>
<evidence type="ECO:0000256" key="2">
    <source>
        <dbReference type="ARBA" id="ARBA00022448"/>
    </source>
</evidence>
<dbReference type="GO" id="GO:0009306">
    <property type="term" value="P:protein secretion"/>
    <property type="evidence" value="ECO:0007669"/>
    <property type="project" value="UniProtKB-UniRule"/>
</dbReference>
<dbReference type="GO" id="GO:0005886">
    <property type="term" value="C:plasma membrane"/>
    <property type="evidence" value="ECO:0007669"/>
    <property type="project" value="UniProtKB-SubCell"/>
</dbReference>
<name>A0AA41R7L6_9BACT</name>
<dbReference type="Gene3D" id="1.20.5.1030">
    <property type="entry name" value="Preprotein translocase secy subunit"/>
    <property type="match status" value="1"/>
</dbReference>
<reference evidence="11" key="1">
    <citation type="submission" date="2022-04" db="EMBL/GenBank/DDBJ databases">
        <title>Desulfatitalea alkaliphila sp. nov., a novel anaerobic sulfate-reducing bacterium isolated from terrestrial mud volcano, Taman Peninsula, Russia.</title>
        <authorList>
            <person name="Khomyakova M.A."/>
            <person name="Merkel A.Y."/>
            <person name="Slobodkin A.I."/>
        </authorList>
    </citation>
    <scope>NUCLEOTIDE SEQUENCE</scope>
    <source>
        <strain evidence="11">M08but</strain>
    </source>
</reference>
<keyword evidence="5 9" id="KW-0653">Protein transport</keyword>
<proteinExistence type="inferred from homology"/>
<keyword evidence="12" id="KW-1185">Reference proteome</keyword>
<evidence type="ECO:0000256" key="5">
    <source>
        <dbReference type="ARBA" id="ARBA00022927"/>
    </source>
</evidence>
<comment type="subunit">
    <text evidence="9">Component of the Sec protein translocase complex. Heterotrimer consisting of SecY, SecE and SecG subunits. The heterotrimers can form oligomers, although 1 heterotrimer is thought to be able to translocate proteins. Interacts with the ribosome. Interacts with SecDF, and other proteins may be involved. Interacts with SecA.</text>
</comment>
<evidence type="ECO:0000256" key="1">
    <source>
        <dbReference type="ARBA" id="ARBA00004370"/>
    </source>
</evidence>
<dbReference type="GO" id="GO:0065002">
    <property type="term" value="P:intracellular protein transmembrane transport"/>
    <property type="evidence" value="ECO:0007669"/>
    <property type="project" value="UniProtKB-UniRule"/>
</dbReference>
<keyword evidence="8 9" id="KW-0472">Membrane</keyword>
<keyword evidence="3 9" id="KW-1003">Cell membrane</keyword>
<gene>
    <name evidence="9 11" type="primary">secE</name>
    <name evidence="11" type="ORF">MRX98_21285</name>
</gene>
<dbReference type="GO" id="GO:0006605">
    <property type="term" value="P:protein targeting"/>
    <property type="evidence" value="ECO:0007669"/>
    <property type="project" value="UniProtKB-UniRule"/>
</dbReference>
<dbReference type="HAMAP" id="MF_00422">
    <property type="entry name" value="SecE"/>
    <property type="match status" value="1"/>
</dbReference>
<dbReference type="RefSeq" id="WP_246915004.1">
    <property type="nucleotide sequence ID" value="NZ_JALJRB010000046.1"/>
</dbReference>
<keyword evidence="6 9" id="KW-1133">Transmembrane helix</keyword>
<feature type="compositionally biased region" description="Low complexity" evidence="10">
    <location>
        <begin position="33"/>
        <end position="57"/>
    </location>
</feature>
<dbReference type="Proteomes" id="UP001165427">
    <property type="component" value="Unassembled WGS sequence"/>
</dbReference>
<dbReference type="AlphaFoldDB" id="A0AA41R7L6"/>
<dbReference type="GO" id="GO:0008320">
    <property type="term" value="F:protein transmembrane transporter activity"/>
    <property type="evidence" value="ECO:0007669"/>
    <property type="project" value="UniProtKB-UniRule"/>
</dbReference>
<evidence type="ECO:0000256" key="10">
    <source>
        <dbReference type="SAM" id="MobiDB-lite"/>
    </source>
</evidence>
<dbReference type="Pfam" id="PF00584">
    <property type="entry name" value="SecE"/>
    <property type="match status" value="1"/>
</dbReference>
<dbReference type="InterPro" id="IPR001901">
    <property type="entry name" value="Translocase_SecE/Sec61-g"/>
</dbReference>
<evidence type="ECO:0000256" key="7">
    <source>
        <dbReference type="ARBA" id="ARBA00023010"/>
    </source>
</evidence>
<keyword evidence="7 9" id="KW-0811">Translocation</keyword>
<comment type="subcellular location">
    <subcellularLocation>
        <location evidence="9">Cell membrane</location>
        <topology evidence="9">Single-pass membrane protein</topology>
    </subcellularLocation>
    <subcellularLocation>
        <location evidence="1">Membrane</location>
    </subcellularLocation>
</comment>
<evidence type="ECO:0000256" key="8">
    <source>
        <dbReference type="ARBA" id="ARBA00023136"/>
    </source>
</evidence>
<dbReference type="PANTHER" id="PTHR33910">
    <property type="entry name" value="PROTEIN TRANSLOCASE SUBUNIT SECE"/>
    <property type="match status" value="1"/>
</dbReference>
<sequence>MGRLLKKKDPEKKRAQRLERTGDEGTANGAQGGAPAKIAPAARKAQPPAKPKPVAGAEDNFIRKSIQFLREVKSELKKVTWPSRKQTMGSTAVVIILVMAISLFLGTVDFALSSLVRIVLP</sequence>
<comment type="function">
    <text evidence="9">Essential subunit of the Sec protein translocation channel SecYEG. Clamps together the 2 halves of SecY. May contact the channel plug during translocation.</text>
</comment>
<dbReference type="PROSITE" id="PS01067">
    <property type="entry name" value="SECE_SEC61G"/>
    <property type="match status" value="1"/>
</dbReference>